<keyword evidence="3" id="KW-0497">Mitogen</keyword>
<dbReference type="Gene3D" id="2.10.90.10">
    <property type="entry name" value="Cystine-knot cytokines"/>
    <property type="match status" value="1"/>
</dbReference>
<dbReference type="GO" id="GO:0016020">
    <property type="term" value="C:membrane"/>
    <property type="evidence" value="ECO:0007669"/>
    <property type="project" value="InterPro"/>
</dbReference>
<comment type="similarity">
    <text evidence="1 4">Belongs to the PDGF/VEGF growth factor family.</text>
</comment>
<dbReference type="GO" id="GO:0005615">
    <property type="term" value="C:extracellular space"/>
    <property type="evidence" value="ECO:0007669"/>
    <property type="project" value="TreeGrafter"/>
</dbReference>
<reference evidence="8" key="2">
    <citation type="submission" date="2025-05" db="UniProtKB">
        <authorList>
            <consortium name="EnsemblMetazoa"/>
        </authorList>
    </citation>
    <scope>IDENTIFICATION</scope>
</reference>
<dbReference type="EnsemblMetazoa" id="XM_028293212.2">
    <property type="protein sequence ID" value="XP_028149013.1"/>
    <property type="gene ID" value="LOC114342404"/>
</dbReference>
<evidence type="ECO:0000256" key="4">
    <source>
        <dbReference type="RuleBase" id="RU003818"/>
    </source>
</evidence>
<dbReference type="InterPro" id="IPR029034">
    <property type="entry name" value="Cystine-knot_cytokine"/>
</dbReference>
<organism evidence="10">
    <name type="scientific">Diabrotica virgifera virgifera</name>
    <name type="common">western corn rootworm</name>
    <dbReference type="NCBI Taxonomy" id="50390"/>
    <lineage>
        <taxon>Eukaryota</taxon>
        <taxon>Metazoa</taxon>
        <taxon>Ecdysozoa</taxon>
        <taxon>Arthropoda</taxon>
        <taxon>Hexapoda</taxon>
        <taxon>Insecta</taxon>
        <taxon>Pterygota</taxon>
        <taxon>Neoptera</taxon>
        <taxon>Endopterygota</taxon>
        <taxon>Coleoptera</taxon>
        <taxon>Polyphaga</taxon>
        <taxon>Cucujiformia</taxon>
        <taxon>Chrysomeloidea</taxon>
        <taxon>Chrysomelidae</taxon>
        <taxon>Galerucinae</taxon>
        <taxon>Diabroticina</taxon>
        <taxon>Diabroticites</taxon>
        <taxon>Diabrotica</taxon>
    </lineage>
</organism>
<protein>
    <submittedName>
        <fullName evidence="10">Uncharacterized protein LOC114342404 isoform X1</fullName>
    </submittedName>
</protein>
<dbReference type="InterPro" id="IPR000072">
    <property type="entry name" value="PDGF/VEGF_dom"/>
</dbReference>
<feature type="region of interest" description="Disordered" evidence="5">
    <location>
        <begin position="50"/>
        <end position="155"/>
    </location>
</feature>
<dbReference type="Pfam" id="PF00341">
    <property type="entry name" value="PDGF"/>
    <property type="match status" value="1"/>
</dbReference>
<evidence type="ECO:0000259" key="7">
    <source>
        <dbReference type="PROSITE" id="PS50278"/>
    </source>
</evidence>
<dbReference type="PROSITE" id="PS50278">
    <property type="entry name" value="PDGF_2"/>
    <property type="match status" value="1"/>
</dbReference>
<dbReference type="PANTHER" id="PTHR11633">
    <property type="entry name" value="PLATELET-DERIVED GROWTH FACTOR"/>
    <property type="match status" value="1"/>
</dbReference>
<evidence type="ECO:0000256" key="3">
    <source>
        <dbReference type="ARBA" id="ARBA00023246"/>
    </source>
</evidence>
<feature type="domain" description="Platelet-derived growth factor (PDGF) family profile" evidence="7">
    <location>
        <begin position="234"/>
        <end position="323"/>
    </location>
</feature>
<dbReference type="InParanoid" id="A0A6P7GUE8"/>
<dbReference type="SMART" id="SM00141">
    <property type="entry name" value="PDGF"/>
    <property type="match status" value="1"/>
</dbReference>
<sequence length="416" mass="48292">MHQLFTVFVTGVCFFNCAGSEEYVSELKDAQHKRNTDTHESYYRTGIESYHNQEGYGPPHHHHNGYPHPDAEPRSYSGSNADSWNDYQTRHRIPLPNPFNTPQDYQPRQRIPGHNSFNPPHEYEPRHRIPVQLSFNPPHNHDTSNCESCDDDRNARNNRKPEVAVTKYANNSAKEIPRDYLEKLDMYDVDDILLNYLDGYEDDDQTPLFSSRFGSDTTQERSKLEKKAGYIPAKAGCKPENTTVPLVNSDDPSILYIPKCTRIERCNGCCSHRLLACQPIEIETISVQVIKAQYTGDKKMRYVSKELIPLERHIKCKCDCKVRAEHCLPNQVYRKDECDCVCTNTDEENKCYRDYERKEWDIDTCSCKCRGVYDCSTGSVYDHNECRCKTAPKRRYAGLERKTHNREKQNVDPLDL</sequence>
<evidence type="ECO:0000256" key="5">
    <source>
        <dbReference type="SAM" id="MobiDB-lite"/>
    </source>
</evidence>
<evidence type="ECO:0000256" key="6">
    <source>
        <dbReference type="SAM" id="SignalP"/>
    </source>
</evidence>
<dbReference type="GeneID" id="114342404"/>
<accession>A0A6P7GUE8</accession>
<keyword evidence="2 4" id="KW-0339">Growth factor</keyword>
<reference evidence="10" key="1">
    <citation type="submission" date="2025-04" db="UniProtKB">
        <authorList>
            <consortium name="RefSeq"/>
        </authorList>
    </citation>
    <scope>IDENTIFICATION</scope>
    <source>
        <tissue evidence="10">Whole insect</tissue>
    </source>
</reference>
<dbReference type="PANTHER" id="PTHR11633:SF1">
    <property type="entry name" value="LD28763P"/>
    <property type="match status" value="1"/>
</dbReference>
<evidence type="ECO:0000313" key="10">
    <source>
        <dbReference type="RefSeq" id="XP_028149013.1"/>
    </source>
</evidence>
<dbReference type="OrthoDB" id="8878063at2759"/>
<name>A0A6P7GUE8_DIAVI</name>
<dbReference type="GO" id="GO:0008083">
    <property type="term" value="F:growth factor activity"/>
    <property type="evidence" value="ECO:0007669"/>
    <property type="project" value="UniProtKB-KW"/>
</dbReference>
<feature type="chain" id="PRO_5027672844" evidence="6">
    <location>
        <begin position="21"/>
        <end position="416"/>
    </location>
</feature>
<dbReference type="GO" id="GO:0051781">
    <property type="term" value="P:positive regulation of cell division"/>
    <property type="evidence" value="ECO:0007669"/>
    <property type="project" value="UniProtKB-KW"/>
</dbReference>
<feature type="compositionally biased region" description="Polar residues" evidence="5">
    <location>
        <begin position="76"/>
        <end position="87"/>
    </location>
</feature>
<dbReference type="GO" id="GO:0008284">
    <property type="term" value="P:positive regulation of cell population proliferation"/>
    <property type="evidence" value="ECO:0007669"/>
    <property type="project" value="TreeGrafter"/>
</dbReference>
<dbReference type="KEGG" id="dvv:114342404"/>
<keyword evidence="9" id="KW-1185">Reference proteome</keyword>
<dbReference type="RefSeq" id="XP_028149013.1">
    <property type="nucleotide sequence ID" value="XM_028293212.1"/>
</dbReference>
<gene>
    <name evidence="10" type="primary">LOC114342404</name>
</gene>
<evidence type="ECO:0000313" key="9">
    <source>
        <dbReference type="Proteomes" id="UP001652700"/>
    </source>
</evidence>
<dbReference type="Proteomes" id="UP001652700">
    <property type="component" value="Unplaced"/>
</dbReference>
<keyword evidence="6" id="KW-0732">Signal</keyword>
<evidence type="ECO:0000313" key="8">
    <source>
        <dbReference type="EnsemblMetazoa" id="XP_028149013.1"/>
    </source>
</evidence>
<dbReference type="SUPFAM" id="SSF57501">
    <property type="entry name" value="Cystine-knot cytokines"/>
    <property type="match status" value="1"/>
</dbReference>
<evidence type="ECO:0000256" key="2">
    <source>
        <dbReference type="ARBA" id="ARBA00023030"/>
    </source>
</evidence>
<evidence type="ECO:0000256" key="1">
    <source>
        <dbReference type="ARBA" id="ARBA00006686"/>
    </source>
</evidence>
<dbReference type="GO" id="GO:0070851">
    <property type="term" value="F:growth factor receptor binding"/>
    <property type="evidence" value="ECO:0007669"/>
    <property type="project" value="TreeGrafter"/>
</dbReference>
<dbReference type="CTD" id="32876"/>
<dbReference type="AlphaFoldDB" id="A0A6P7GUE8"/>
<feature type="signal peptide" evidence="6">
    <location>
        <begin position="1"/>
        <end position="20"/>
    </location>
</feature>
<proteinExistence type="inferred from homology"/>